<dbReference type="PROSITE" id="PS50007">
    <property type="entry name" value="PIPLC_X_DOMAIN"/>
    <property type="match status" value="1"/>
</dbReference>
<evidence type="ECO:0000256" key="1">
    <source>
        <dbReference type="SAM" id="MobiDB-lite"/>
    </source>
</evidence>
<feature type="domain" description="Phosphatidylinositol-specific phospholipase C X" evidence="2">
    <location>
        <begin position="37"/>
        <end position="200"/>
    </location>
</feature>
<dbReference type="AlphaFoldDB" id="A0A9P0DJ73"/>
<dbReference type="Pfam" id="PF00388">
    <property type="entry name" value="PI-PLC-X"/>
    <property type="match status" value="1"/>
</dbReference>
<evidence type="ECO:0000259" key="2">
    <source>
        <dbReference type="SMART" id="SM00148"/>
    </source>
</evidence>
<feature type="region of interest" description="Disordered" evidence="1">
    <location>
        <begin position="1"/>
        <end position="24"/>
    </location>
</feature>
<name>A0A9P0DJ73_PHACE</name>
<gene>
    <name evidence="3" type="ORF">PHAECO_LOCUS7490</name>
</gene>
<accession>A0A9P0DJ73</accession>
<dbReference type="Gene3D" id="3.20.20.190">
    <property type="entry name" value="Phosphatidylinositol (PI) phosphodiesterase"/>
    <property type="match status" value="1"/>
</dbReference>
<dbReference type="PANTHER" id="PTHR13593">
    <property type="match status" value="1"/>
</dbReference>
<feature type="compositionally biased region" description="Basic and acidic residues" evidence="1">
    <location>
        <begin position="8"/>
        <end position="23"/>
    </location>
</feature>
<dbReference type="SMART" id="SM00148">
    <property type="entry name" value="PLCXc"/>
    <property type="match status" value="1"/>
</dbReference>
<dbReference type="PANTHER" id="PTHR13593:SF113">
    <property type="entry name" value="SI:DKEY-266F7.9"/>
    <property type="match status" value="1"/>
</dbReference>
<evidence type="ECO:0000313" key="3">
    <source>
        <dbReference type="EMBL" id="CAH1160288.1"/>
    </source>
</evidence>
<dbReference type="InterPro" id="IPR000909">
    <property type="entry name" value="PLipase_C_PInositol-sp_X_dom"/>
</dbReference>
<dbReference type="InterPro" id="IPR042158">
    <property type="entry name" value="PLCXD1/2/3"/>
</dbReference>
<proteinExistence type="predicted"/>
<organism evidence="3 4">
    <name type="scientific">Phaedon cochleariae</name>
    <name type="common">Mustard beetle</name>
    <dbReference type="NCBI Taxonomy" id="80249"/>
    <lineage>
        <taxon>Eukaryota</taxon>
        <taxon>Metazoa</taxon>
        <taxon>Ecdysozoa</taxon>
        <taxon>Arthropoda</taxon>
        <taxon>Hexapoda</taxon>
        <taxon>Insecta</taxon>
        <taxon>Pterygota</taxon>
        <taxon>Neoptera</taxon>
        <taxon>Endopterygota</taxon>
        <taxon>Coleoptera</taxon>
        <taxon>Polyphaga</taxon>
        <taxon>Cucujiformia</taxon>
        <taxon>Chrysomeloidea</taxon>
        <taxon>Chrysomelidae</taxon>
        <taxon>Chrysomelinae</taxon>
        <taxon>Chrysomelini</taxon>
        <taxon>Phaedon</taxon>
    </lineage>
</organism>
<dbReference type="SUPFAM" id="SSF51695">
    <property type="entry name" value="PLC-like phosphodiesterases"/>
    <property type="match status" value="1"/>
</dbReference>
<evidence type="ECO:0000313" key="4">
    <source>
        <dbReference type="Proteomes" id="UP001153737"/>
    </source>
</evidence>
<reference evidence="3" key="1">
    <citation type="submission" date="2022-01" db="EMBL/GenBank/DDBJ databases">
        <authorList>
            <person name="King R."/>
        </authorList>
    </citation>
    <scope>NUCLEOTIDE SEQUENCE</scope>
</reference>
<keyword evidence="4" id="KW-1185">Reference proteome</keyword>
<dbReference type="Proteomes" id="UP001153737">
    <property type="component" value="Chromosome 3"/>
</dbReference>
<reference evidence="3" key="2">
    <citation type="submission" date="2022-10" db="EMBL/GenBank/DDBJ databases">
        <authorList>
            <consortium name="ENA_rothamsted_submissions"/>
            <consortium name="culmorum"/>
            <person name="King R."/>
        </authorList>
    </citation>
    <scope>NUCLEOTIDE SEQUENCE</scope>
</reference>
<protein>
    <recommendedName>
        <fullName evidence="2">Phosphatidylinositol-specific phospholipase C X domain-containing protein</fullName>
    </recommendedName>
</protein>
<dbReference type="GO" id="GO:0008081">
    <property type="term" value="F:phosphoric diester hydrolase activity"/>
    <property type="evidence" value="ECO:0007669"/>
    <property type="project" value="InterPro"/>
</dbReference>
<sequence length="347" mass="40060">MKTTIKQSRIEPTKNRSETKDDLSTDLENWMTNLPQQLRETPLIKLTIPGSHDSFTASITSSSDIAPDADDVLKKFEFLGPLIKYFMANWSRTQTYMAAEQLNRGIRYFDLRIGTKKGTEELYIVHGLYSDSVRSVLDEIGQFLDSHPGEIVILDCQHFYGLQQEDHERLMEMLKEQFSTKLLPYSDSMDFMTLEYLTTRNHYQVICIYRSDAARFNQSLLWPSASFPTPWPNKISAVELFQALDNGLEKRSPNFAYISQCILTPSAWFILKHLFSNLKEKCAVDFDNDRLEWISRQSPGDGGANIIITDYIELSDCQCVRDVINLNRELMKSRVLDTIKFVSEVEK</sequence>
<dbReference type="EMBL" id="OU896709">
    <property type="protein sequence ID" value="CAH1160288.1"/>
    <property type="molecule type" value="Genomic_DNA"/>
</dbReference>
<dbReference type="InterPro" id="IPR017946">
    <property type="entry name" value="PLC-like_Pdiesterase_TIM-brl"/>
</dbReference>
<dbReference type="InterPro" id="IPR051057">
    <property type="entry name" value="PI-PLC_domain"/>
</dbReference>
<dbReference type="CDD" id="cd08616">
    <property type="entry name" value="PI-PLCXD1c"/>
    <property type="match status" value="1"/>
</dbReference>
<dbReference type="OrthoDB" id="1046782at2759"/>
<dbReference type="GO" id="GO:0006629">
    <property type="term" value="P:lipid metabolic process"/>
    <property type="evidence" value="ECO:0007669"/>
    <property type="project" value="InterPro"/>
</dbReference>